<gene>
    <name evidence="2" type="ORF">PILCRDRAFT_431027</name>
</gene>
<dbReference type="PROSITE" id="PS50280">
    <property type="entry name" value="SET"/>
    <property type="match status" value="1"/>
</dbReference>
<evidence type="ECO:0000259" key="1">
    <source>
        <dbReference type="PROSITE" id="PS50280"/>
    </source>
</evidence>
<reference evidence="2 3" key="1">
    <citation type="submission" date="2014-04" db="EMBL/GenBank/DDBJ databases">
        <authorList>
            <consortium name="DOE Joint Genome Institute"/>
            <person name="Kuo A."/>
            <person name="Tarkka M."/>
            <person name="Buscot F."/>
            <person name="Kohler A."/>
            <person name="Nagy L.G."/>
            <person name="Floudas D."/>
            <person name="Copeland A."/>
            <person name="Barry K.W."/>
            <person name="Cichocki N."/>
            <person name="Veneault-Fourrey C."/>
            <person name="LaButti K."/>
            <person name="Lindquist E.A."/>
            <person name="Lipzen A."/>
            <person name="Lundell T."/>
            <person name="Morin E."/>
            <person name="Murat C."/>
            <person name="Sun H."/>
            <person name="Tunlid A."/>
            <person name="Henrissat B."/>
            <person name="Grigoriev I.V."/>
            <person name="Hibbett D.S."/>
            <person name="Martin F."/>
            <person name="Nordberg H.P."/>
            <person name="Cantor M.N."/>
            <person name="Hua S.X."/>
        </authorList>
    </citation>
    <scope>NUCLEOTIDE SEQUENCE [LARGE SCALE GENOMIC DNA]</scope>
    <source>
        <strain evidence="2 3">F 1598</strain>
    </source>
</reference>
<dbReference type="Gene3D" id="1.25.40.10">
    <property type="entry name" value="Tetratricopeptide repeat domain"/>
    <property type="match status" value="1"/>
</dbReference>
<dbReference type="InterPro" id="IPR001214">
    <property type="entry name" value="SET_dom"/>
</dbReference>
<dbReference type="AlphaFoldDB" id="A0A0C3C288"/>
<dbReference type="STRING" id="765440.A0A0C3C288"/>
<reference evidence="3" key="2">
    <citation type="submission" date="2015-01" db="EMBL/GenBank/DDBJ databases">
        <title>Evolutionary Origins and Diversification of the Mycorrhizal Mutualists.</title>
        <authorList>
            <consortium name="DOE Joint Genome Institute"/>
            <consortium name="Mycorrhizal Genomics Consortium"/>
            <person name="Kohler A."/>
            <person name="Kuo A."/>
            <person name="Nagy L.G."/>
            <person name="Floudas D."/>
            <person name="Copeland A."/>
            <person name="Barry K.W."/>
            <person name="Cichocki N."/>
            <person name="Veneault-Fourrey C."/>
            <person name="LaButti K."/>
            <person name="Lindquist E.A."/>
            <person name="Lipzen A."/>
            <person name="Lundell T."/>
            <person name="Morin E."/>
            <person name="Murat C."/>
            <person name="Riley R."/>
            <person name="Ohm R."/>
            <person name="Sun H."/>
            <person name="Tunlid A."/>
            <person name="Henrissat B."/>
            <person name="Grigoriev I.V."/>
            <person name="Hibbett D.S."/>
            <person name="Martin F."/>
        </authorList>
    </citation>
    <scope>NUCLEOTIDE SEQUENCE [LARGE SCALE GENOMIC DNA]</scope>
    <source>
        <strain evidence="3">F 1598</strain>
    </source>
</reference>
<feature type="domain" description="SET" evidence="1">
    <location>
        <begin position="405"/>
        <end position="610"/>
    </location>
</feature>
<dbReference type="HOGENOM" id="CLU_009043_0_0_1"/>
<keyword evidence="3" id="KW-1185">Reference proteome</keyword>
<dbReference type="Gene3D" id="2.170.270.10">
    <property type="entry name" value="SET domain"/>
    <property type="match status" value="1"/>
</dbReference>
<proteinExistence type="predicted"/>
<organism evidence="2 3">
    <name type="scientific">Piloderma croceum (strain F 1598)</name>
    <dbReference type="NCBI Taxonomy" id="765440"/>
    <lineage>
        <taxon>Eukaryota</taxon>
        <taxon>Fungi</taxon>
        <taxon>Dikarya</taxon>
        <taxon>Basidiomycota</taxon>
        <taxon>Agaricomycotina</taxon>
        <taxon>Agaricomycetes</taxon>
        <taxon>Agaricomycetidae</taxon>
        <taxon>Atheliales</taxon>
        <taxon>Atheliaceae</taxon>
        <taxon>Piloderma</taxon>
    </lineage>
</organism>
<name>A0A0C3C288_PILCF</name>
<dbReference type="EMBL" id="KN832990">
    <property type="protein sequence ID" value="KIM83617.1"/>
    <property type="molecule type" value="Genomic_DNA"/>
</dbReference>
<dbReference type="SUPFAM" id="SSF82199">
    <property type="entry name" value="SET domain"/>
    <property type="match status" value="1"/>
</dbReference>
<dbReference type="Proteomes" id="UP000054166">
    <property type="component" value="Unassembled WGS sequence"/>
</dbReference>
<dbReference type="InterPro" id="IPR053209">
    <property type="entry name" value="Gramillin-biosynth_MTr"/>
</dbReference>
<sequence>MANQNDPFVSQMIQAISSLNLSPEQLQDALHSPESMIELMGRPSAQPTRDLGYAGSNENSFKQELDTAEARWREEARLPPQKPRATKRIDLEMINRDVSQEMSSEKFMFLKTFVGNKKSFSTIPISQLKFVSIRDMLARQVHKRQCLICRTIFKPVRRVAVELSIEDTNGDVVLLTLYNLPGLFLANHEVLEAHFPIGTVLAIREPWMKFPSAGSQQNSIIRVDSPSDILILEPSNPIIQDIRWKTTPTIYRHKFTTAEEWKGQGNKYFEGGLFVPAALAWSRGLELNPSLHALRLNRSQAYIKLEWFSAALADAVHVLEAGTSVVSNTTKASYRAASAEYGLERYGDALARLDTLDEDDAISVLKARCRGRIHETRTGDYEWITMFHAGQLTVPHLDVAQFVNPAVNVAVIPTRGGGRGIRSMRDIKTGDLLVVAKPLASVFPSELPKNVVVFGTNFSTRRSDKTTAIALITRVITRMHGCPEESDMIYHLYCGSTFPPPPPSYPPQISENAVPITPLSWKGDLDVAMIDGVVSYNAFSPNCVKTVSPDTLKSGDQSPEMETPSAIYGLPSLFNHSCHPNAVWRCFGDVMVIRARETIPRGSKITLAYTLGDTYVARDEKLKSILQAKCDCALCSSDRADGEEACRRREQLVEELLAVKRESNERKGTVMVEHTVIEAHVQSLASTYRSNCKLPRPALYRAHSDAMQSLELEASRKNRLDLLRLSIQQGFKALEAAGFIGIDSTLVGGKASRHALPLSKERLATCSVDIDTCALLMAHLSTSFVGLSQVIRAERWLRAAWWVHDASFGGGQALFNIRLGSFLNKMPVPSIQYRWN</sequence>
<dbReference type="Pfam" id="PF00856">
    <property type="entry name" value="SET"/>
    <property type="match status" value="1"/>
</dbReference>
<dbReference type="PANTHER" id="PTHR47643">
    <property type="entry name" value="TPR DOMAIN PROTEIN (AFU_ORTHOLOGUE AFUA_5G12710)"/>
    <property type="match status" value="1"/>
</dbReference>
<dbReference type="InParanoid" id="A0A0C3C288"/>
<dbReference type="SUPFAM" id="SSF48452">
    <property type="entry name" value="TPR-like"/>
    <property type="match status" value="1"/>
</dbReference>
<dbReference type="InterPro" id="IPR011990">
    <property type="entry name" value="TPR-like_helical_dom_sf"/>
</dbReference>
<dbReference type="PANTHER" id="PTHR47643:SF2">
    <property type="entry name" value="TPR DOMAIN PROTEIN (AFU_ORTHOLOGUE AFUA_5G12710)"/>
    <property type="match status" value="1"/>
</dbReference>
<dbReference type="InterPro" id="IPR046341">
    <property type="entry name" value="SET_dom_sf"/>
</dbReference>
<evidence type="ECO:0000313" key="3">
    <source>
        <dbReference type="Proteomes" id="UP000054166"/>
    </source>
</evidence>
<accession>A0A0C3C288</accession>
<dbReference type="OrthoDB" id="5945798at2759"/>
<protein>
    <recommendedName>
        <fullName evidence="1">SET domain-containing protein</fullName>
    </recommendedName>
</protein>
<evidence type="ECO:0000313" key="2">
    <source>
        <dbReference type="EMBL" id="KIM83617.1"/>
    </source>
</evidence>